<comment type="caution">
    <text evidence="2">The sequence shown here is derived from an EMBL/GenBank/DDBJ whole genome shotgun (WGS) entry which is preliminary data.</text>
</comment>
<evidence type="ECO:0000256" key="1">
    <source>
        <dbReference type="SAM" id="MobiDB-lite"/>
    </source>
</evidence>
<evidence type="ECO:0000313" key="3">
    <source>
        <dbReference type="Proteomes" id="UP000266188"/>
    </source>
</evidence>
<feature type="non-terminal residue" evidence="2">
    <location>
        <position position="1"/>
    </location>
</feature>
<organism evidence="2 3">
    <name type="scientific">Aspergillus sclerotialis</name>
    <dbReference type="NCBI Taxonomy" id="2070753"/>
    <lineage>
        <taxon>Eukaryota</taxon>
        <taxon>Fungi</taxon>
        <taxon>Dikarya</taxon>
        <taxon>Ascomycota</taxon>
        <taxon>Pezizomycotina</taxon>
        <taxon>Eurotiomycetes</taxon>
        <taxon>Eurotiomycetidae</taxon>
        <taxon>Eurotiales</taxon>
        <taxon>Aspergillaceae</taxon>
        <taxon>Aspergillus</taxon>
        <taxon>Aspergillus subgen. Polypaecilum</taxon>
    </lineage>
</organism>
<gene>
    <name evidence="2" type="ORF">PHISCL_10879</name>
</gene>
<proteinExistence type="predicted"/>
<sequence length="88" mass="9528">CSGNGCAGDEPGISEILPRSTQSDTEVSLDDIEDERWIKANKVQKTGKRDQAYICIHHGRQPVIHAEVLGREFRQLGLGGGGVGIVAW</sequence>
<dbReference type="Proteomes" id="UP000266188">
    <property type="component" value="Unassembled WGS sequence"/>
</dbReference>
<evidence type="ECO:0000313" key="2">
    <source>
        <dbReference type="EMBL" id="RJE16784.1"/>
    </source>
</evidence>
<dbReference type="AlphaFoldDB" id="A0A3A2ZBL5"/>
<dbReference type="EMBL" id="MVGC01002690">
    <property type="protein sequence ID" value="RJE16784.1"/>
    <property type="molecule type" value="Genomic_DNA"/>
</dbReference>
<reference evidence="3" key="1">
    <citation type="submission" date="2017-02" db="EMBL/GenBank/DDBJ databases">
        <authorList>
            <person name="Tafer H."/>
            <person name="Lopandic K."/>
        </authorList>
    </citation>
    <scope>NUCLEOTIDE SEQUENCE [LARGE SCALE GENOMIC DNA]</scope>
    <source>
        <strain evidence="3">CBS 366.77</strain>
    </source>
</reference>
<feature type="region of interest" description="Disordered" evidence="1">
    <location>
        <begin position="1"/>
        <end position="28"/>
    </location>
</feature>
<protein>
    <submittedName>
        <fullName evidence="2">Uncharacterized protein</fullName>
    </submittedName>
</protein>
<keyword evidence="3" id="KW-1185">Reference proteome</keyword>
<accession>A0A3A2ZBL5</accession>
<name>A0A3A2ZBL5_9EURO</name>